<comment type="caution">
    <text evidence="10">The sequence shown here is derived from an EMBL/GenBank/DDBJ whole genome shotgun (WGS) entry which is preliminary data.</text>
</comment>
<comment type="catalytic activity">
    <reaction evidence="1 6 7">
        <text>Thiol-dependent hydrolysis of ester, thioester, amide, peptide and isopeptide bonds formed by the C-terminal Gly of ubiquitin (a 76-residue protein attached to proteins as an intracellular targeting signal).</text>
        <dbReference type="EC" id="3.4.19.12"/>
    </reaction>
</comment>
<dbReference type="VEuPathDB" id="FungiDB:jhhlp_005704"/>
<evidence type="ECO:0000256" key="6">
    <source>
        <dbReference type="PROSITE-ProRule" id="PRU01393"/>
    </source>
</evidence>
<dbReference type="InParanoid" id="A0A2N3N3U5"/>
<dbReference type="InterPro" id="IPR036959">
    <property type="entry name" value="Peptidase_C12_UCH_sf"/>
</dbReference>
<keyword evidence="11" id="KW-1185">Reference proteome</keyword>
<feature type="active site" description="Nucleophile" evidence="6">
    <location>
        <position position="194"/>
    </location>
</feature>
<feature type="active site" description="Proton donor" evidence="6">
    <location>
        <position position="295"/>
    </location>
</feature>
<dbReference type="EMBL" id="NLAX01000701">
    <property type="protein sequence ID" value="PKS07105.1"/>
    <property type="molecule type" value="Genomic_DNA"/>
</dbReference>
<dbReference type="PANTHER" id="PTHR10589:SF29">
    <property type="entry name" value="UBIQUITIN CARBOXYL-TERMINAL HYDROLASE"/>
    <property type="match status" value="1"/>
</dbReference>
<dbReference type="InterPro" id="IPR001578">
    <property type="entry name" value="Peptidase_C12_UCH"/>
</dbReference>
<dbReference type="GO" id="GO:0004843">
    <property type="term" value="F:cysteine-type deubiquitinase activity"/>
    <property type="evidence" value="ECO:0007669"/>
    <property type="project" value="UniProtKB-UniRule"/>
</dbReference>
<feature type="site" description="Important for enzyme activity" evidence="6">
    <location>
        <position position="310"/>
    </location>
</feature>
<dbReference type="Proteomes" id="UP000233524">
    <property type="component" value="Unassembled WGS sequence"/>
</dbReference>
<organism evidence="10 11">
    <name type="scientific">Lomentospora prolificans</name>
    <dbReference type="NCBI Taxonomy" id="41688"/>
    <lineage>
        <taxon>Eukaryota</taxon>
        <taxon>Fungi</taxon>
        <taxon>Dikarya</taxon>
        <taxon>Ascomycota</taxon>
        <taxon>Pezizomycotina</taxon>
        <taxon>Sordariomycetes</taxon>
        <taxon>Hypocreomycetidae</taxon>
        <taxon>Microascales</taxon>
        <taxon>Microascaceae</taxon>
        <taxon>Lomentospora</taxon>
    </lineage>
</organism>
<dbReference type="EC" id="3.4.19.12" evidence="7"/>
<dbReference type="AlphaFoldDB" id="A0A2N3N3U5"/>
<evidence type="ECO:0000256" key="2">
    <source>
        <dbReference type="ARBA" id="ARBA00022670"/>
    </source>
</evidence>
<dbReference type="GO" id="GO:0005737">
    <property type="term" value="C:cytoplasm"/>
    <property type="evidence" value="ECO:0007669"/>
    <property type="project" value="TreeGrafter"/>
</dbReference>
<evidence type="ECO:0000256" key="7">
    <source>
        <dbReference type="RuleBase" id="RU361215"/>
    </source>
</evidence>
<evidence type="ECO:0000256" key="3">
    <source>
        <dbReference type="ARBA" id="ARBA00022786"/>
    </source>
</evidence>
<dbReference type="Pfam" id="PF01088">
    <property type="entry name" value="Peptidase_C12"/>
    <property type="match status" value="1"/>
</dbReference>
<proteinExistence type="inferred from homology"/>
<dbReference type="SUPFAM" id="SSF54001">
    <property type="entry name" value="Cysteine proteinases"/>
    <property type="match status" value="1"/>
</dbReference>
<evidence type="ECO:0000313" key="11">
    <source>
        <dbReference type="Proteomes" id="UP000233524"/>
    </source>
</evidence>
<name>A0A2N3N3U5_9PEZI</name>
<gene>
    <name evidence="10" type="ORF">jhhlp_005704</name>
</gene>
<dbReference type="InterPro" id="IPR038765">
    <property type="entry name" value="Papain-like_cys_pep_sf"/>
</dbReference>
<feature type="site" description="Transition state stabilizer" evidence="6">
    <location>
        <position position="188"/>
    </location>
</feature>
<evidence type="ECO:0000256" key="8">
    <source>
        <dbReference type="SAM" id="MobiDB-lite"/>
    </source>
</evidence>
<dbReference type="OrthoDB" id="1924260at2759"/>
<keyword evidence="4 6" id="KW-0378">Hydrolase</keyword>
<dbReference type="PANTHER" id="PTHR10589">
    <property type="entry name" value="UBIQUITIN CARBOXYL-TERMINAL HYDROLASE"/>
    <property type="match status" value="1"/>
</dbReference>
<keyword evidence="3 6" id="KW-0833">Ubl conjugation pathway</keyword>
<accession>A0A2N3N3U5</accession>
<dbReference type="GO" id="GO:0016579">
    <property type="term" value="P:protein deubiquitination"/>
    <property type="evidence" value="ECO:0007669"/>
    <property type="project" value="TreeGrafter"/>
</dbReference>
<protein>
    <recommendedName>
        <fullName evidence="7">Ubiquitin carboxyl-terminal hydrolase</fullName>
        <ecNumber evidence="7">3.4.19.12</ecNumber>
    </recommendedName>
</protein>
<evidence type="ECO:0000256" key="5">
    <source>
        <dbReference type="ARBA" id="ARBA00022807"/>
    </source>
</evidence>
<reference evidence="10 11" key="1">
    <citation type="journal article" date="2017" name="G3 (Bethesda)">
        <title>First Draft Genome Sequence of the Pathogenic Fungus Lomentospora prolificans (Formerly Scedosporium prolificans).</title>
        <authorList>
            <person name="Luo R."/>
            <person name="Zimin A."/>
            <person name="Workman R."/>
            <person name="Fan Y."/>
            <person name="Pertea G."/>
            <person name="Grossman N."/>
            <person name="Wear M.P."/>
            <person name="Jia B."/>
            <person name="Miller H."/>
            <person name="Casadevall A."/>
            <person name="Timp W."/>
            <person name="Zhang S.X."/>
            <person name="Salzberg S.L."/>
        </authorList>
    </citation>
    <scope>NUCLEOTIDE SEQUENCE [LARGE SCALE GENOMIC DNA]</scope>
    <source>
        <strain evidence="10 11">JHH-5317</strain>
    </source>
</reference>
<evidence type="ECO:0000256" key="1">
    <source>
        <dbReference type="ARBA" id="ARBA00000707"/>
    </source>
</evidence>
<dbReference type="Gene3D" id="3.40.532.10">
    <property type="entry name" value="Peptidase C12, ubiquitin carboxyl-terminal hydrolase"/>
    <property type="match status" value="1"/>
</dbReference>
<evidence type="ECO:0000256" key="4">
    <source>
        <dbReference type="ARBA" id="ARBA00022801"/>
    </source>
</evidence>
<evidence type="ECO:0000313" key="10">
    <source>
        <dbReference type="EMBL" id="PKS07105.1"/>
    </source>
</evidence>
<dbReference type="GO" id="GO:0006511">
    <property type="term" value="P:ubiquitin-dependent protein catabolic process"/>
    <property type="evidence" value="ECO:0007669"/>
    <property type="project" value="UniProtKB-UniRule"/>
</dbReference>
<dbReference type="PRINTS" id="PR00707">
    <property type="entry name" value="UBCTHYDRLASE"/>
</dbReference>
<keyword evidence="5 6" id="KW-0788">Thiol protease</keyword>
<feature type="domain" description="UCH catalytic" evidence="9">
    <location>
        <begin position="107"/>
        <end position="365"/>
    </location>
</feature>
<evidence type="ECO:0000259" key="9">
    <source>
        <dbReference type="PROSITE" id="PS52048"/>
    </source>
</evidence>
<feature type="region of interest" description="Disordered" evidence="8">
    <location>
        <begin position="1"/>
        <end position="80"/>
    </location>
</feature>
<dbReference type="PROSITE" id="PS52048">
    <property type="entry name" value="UCH_DOMAIN"/>
    <property type="match status" value="1"/>
</dbReference>
<comment type="similarity">
    <text evidence="6 7">Belongs to the peptidase C12 family.</text>
</comment>
<dbReference type="PROSITE" id="PS52049">
    <property type="entry name" value="ULD"/>
    <property type="match status" value="1"/>
</dbReference>
<sequence length="510" mass="56956">MDTTSPSQGILPPDVTGSAEPACPESNSSKPQLGDAASKPKHTAIPSNGDNPEAISQSGEGNTIRRNPKRSSSAIKNTTLPEVEIPDNLMDAALAPLDPKELQEWAGWAEFESDPSFFQTYLSKLGVKDVKVTDSISLISMPETVTNYFESNYRKNVYGLLFCFRGTNLRKVEPAKEPIEGDLWFANQTVDNACATVALLNILMNSPKVFLGEELQKFKDSTKNMNSVERGRALSENHTIRIQHNSLSRRMEHLNADLWLHGNAMEYNDTIQRAGKRAKKTKASKKVPKGGDAFHYVSYVPIGRDLWKLDGLQAEPMNLGTIEDWEIKNHEGNSRGWWEDAMADIQNQTSESGFDGESVLLAVCQNPLAYIRGEIAQLIQSVQAISERRRDCECEWRVGMGPDPFDFDDPTQLAEFGLTEASIKAAPSADDIQSYLDESDSCRGCSTSCREIRECEVVPIFELMEKYKEEEAYAEKCEEDTMDRRKEYTPAIHAWVKKLAEKGVLAELNP</sequence>
<keyword evidence="2 6" id="KW-0645">Protease</keyword>
<feature type="compositionally biased region" description="Polar residues" evidence="8">
    <location>
        <begin position="45"/>
        <end position="80"/>
    </location>
</feature>
<dbReference type="STRING" id="41688.A0A2N3N3U5"/>